<dbReference type="PANTHER" id="PTHR42770">
    <property type="entry name" value="AMINO ACID TRANSPORTER-RELATED"/>
    <property type="match status" value="1"/>
</dbReference>
<dbReference type="InterPro" id="IPR050367">
    <property type="entry name" value="APC_superfamily"/>
</dbReference>
<proteinExistence type="predicted"/>
<dbReference type="PIRSF" id="PIRSF006060">
    <property type="entry name" value="AA_transporter"/>
    <property type="match status" value="1"/>
</dbReference>
<dbReference type="OrthoDB" id="92719at2"/>
<feature type="transmembrane region" description="Helical" evidence="7">
    <location>
        <begin position="12"/>
        <end position="34"/>
    </location>
</feature>
<dbReference type="AlphaFoldDB" id="A0A1M6K4G5"/>
<feature type="transmembrane region" description="Helical" evidence="7">
    <location>
        <begin position="151"/>
        <end position="172"/>
    </location>
</feature>
<gene>
    <name evidence="8" type="ORF">SAMN02745912_00258</name>
</gene>
<dbReference type="STRING" id="1121301.SAMN02745912_00258"/>
<accession>A0A1M6K4G5</accession>
<evidence type="ECO:0000313" key="8">
    <source>
        <dbReference type="EMBL" id="SHJ53873.1"/>
    </source>
</evidence>
<evidence type="ECO:0000256" key="1">
    <source>
        <dbReference type="ARBA" id="ARBA00004651"/>
    </source>
</evidence>
<dbReference type="Gene3D" id="1.20.1740.10">
    <property type="entry name" value="Amino acid/polyamine transporter I"/>
    <property type="match status" value="1"/>
</dbReference>
<feature type="transmembrane region" description="Helical" evidence="7">
    <location>
        <begin position="89"/>
        <end position="114"/>
    </location>
</feature>
<keyword evidence="5 7" id="KW-1133">Transmembrane helix</keyword>
<feature type="transmembrane region" description="Helical" evidence="7">
    <location>
        <begin position="430"/>
        <end position="450"/>
    </location>
</feature>
<dbReference type="Proteomes" id="UP000184465">
    <property type="component" value="Unassembled WGS sequence"/>
</dbReference>
<keyword evidence="4 7" id="KW-0812">Transmembrane</keyword>
<reference evidence="8 9" key="1">
    <citation type="submission" date="2016-11" db="EMBL/GenBank/DDBJ databases">
        <authorList>
            <person name="Jaros S."/>
            <person name="Januszkiewicz K."/>
            <person name="Wedrychowicz H."/>
        </authorList>
    </citation>
    <scope>NUCLEOTIDE SEQUENCE [LARGE SCALE GENOMIC DNA]</scope>
    <source>
        <strain evidence="8 9">DSM 15212</strain>
    </source>
</reference>
<dbReference type="GO" id="GO:0022857">
    <property type="term" value="F:transmembrane transporter activity"/>
    <property type="evidence" value="ECO:0007669"/>
    <property type="project" value="InterPro"/>
</dbReference>
<feature type="transmembrane region" description="Helical" evidence="7">
    <location>
        <begin position="40"/>
        <end position="57"/>
    </location>
</feature>
<keyword evidence="2" id="KW-0813">Transport</keyword>
<feature type="transmembrane region" description="Helical" evidence="7">
    <location>
        <begin position="120"/>
        <end position="139"/>
    </location>
</feature>
<feature type="transmembrane region" description="Helical" evidence="7">
    <location>
        <begin position="400"/>
        <end position="424"/>
    </location>
</feature>
<evidence type="ECO:0000256" key="5">
    <source>
        <dbReference type="ARBA" id="ARBA00022989"/>
    </source>
</evidence>
<name>A0A1M6K4G5_PARC5</name>
<keyword evidence="6 7" id="KW-0472">Membrane</keyword>
<comment type="subcellular location">
    <subcellularLocation>
        <location evidence="1">Cell membrane</location>
        <topology evidence="1">Multi-pass membrane protein</topology>
    </subcellularLocation>
</comment>
<feature type="transmembrane region" description="Helical" evidence="7">
    <location>
        <begin position="356"/>
        <end position="380"/>
    </location>
</feature>
<evidence type="ECO:0000256" key="6">
    <source>
        <dbReference type="ARBA" id="ARBA00023136"/>
    </source>
</evidence>
<keyword evidence="9" id="KW-1185">Reference proteome</keyword>
<evidence type="ECO:0000256" key="7">
    <source>
        <dbReference type="SAM" id="Phobius"/>
    </source>
</evidence>
<feature type="transmembrane region" description="Helical" evidence="7">
    <location>
        <begin position="330"/>
        <end position="350"/>
    </location>
</feature>
<sequence>MENKTETKKVSLFKMVSFTVCGIVVLDTFVAPAALGASSITIWLLTALLFFIPYGLINAELGAAYPEDGGIYAWVKRAYGDFQASLVSWFYWVNVAFWMPAVFIAFSTWFSMAFAPDMNIWVSAMLAIAMCWVIVFIGIRGVDLSITVTNIAAVLKVAVLLVFGLLGVVYGVKNGFANDFSLSSFALSFNFDTIAFSSAIVYNLLGFELISSIASEIEDPGKNIPKMTVLAGILIAALYVIGTFGVLAAIPAESIDPLDGFFYALKELCTVFGGAQDIVFKAIILVGLFTLVSNMISWTLGGVEVLDEAEFTKKTKLLGHRHPKYDTPDYSYILMGVISTILIAMNFVLSGSANDAFWTILSFSFLVFFLPYLWLFPTVVKLRNTDVDTPRPYKIPLGKFGLYFSSIIGFLFIAGGIILLFVTGEGWDPLYHLTLIIGTGITTIFGIGLYRKSLK</sequence>
<organism evidence="8 9">
    <name type="scientific">Paramaledivibacter caminithermalis (strain DSM 15212 / CIP 107654 / DViRD3)</name>
    <name type="common">Clostridium caminithermale</name>
    <dbReference type="NCBI Taxonomy" id="1121301"/>
    <lineage>
        <taxon>Bacteria</taxon>
        <taxon>Bacillati</taxon>
        <taxon>Bacillota</taxon>
        <taxon>Clostridia</taxon>
        <taxon>Peptostreptococcales</taxon>
        <taxon>Caminicellaceae</taxon>
        <taxon>Paramaledivibacter</taxon>
    </lineage>
</organism>
<feature type="transmembrane region" description="Helical" evidence="7">
    <location>
        <begin position="270"/>
        <end position="292"/>
    </location>
</feature>
<protein>
    <submittedName>
        <fullName evidence="8">Amino acid/polyamine/organocation transporter, APC superfamily (TC 2.A.3)</fullName>
    </submittedName>
</protein>
<dbReference type="EMBL" id="FRAG01000002">
    <property type="protein sequence ID" value="SHJ53873.1"/>
    <property type="molecule type" value="Genomic_DNA"/>
</dbReference>
<evidence type="ECO:0000256" key="4">
    <source>
        <dbReference type="ARBA" id="ARBA00022692"/>
    </source>
</evidence>
<dbReference type="RefSeq" id="WP_073146575.1">
    <property type="nucleotide sequence ID" value="NZ_FRAG01000002.1"/>
</dbReference>
<keyword evidence="3" id="KW-1003">Cell membrane</keyword>
<evidence type="ECO:0000256" key="3">
    <source>
        <dbReference type="ARBA" id="ARBA00022475"/>
    </source>
</evidence>
<feature type="transmembrane region" description="Helical" evidence="7">
    <location>
        <begin position="184"/>
        <end position="207"/>
    </location>
</feature>
<evidence type="ECO:0000256" key="2">
    <source>
        <dbReference type="ARBA" id="ARBA00022448"/>
    </source>
</evidence>
<dbReference type="Pfam" id="PF13520">
    <property type="entry name" value="AA_permease_2"/>
    <property type="match status" value="1"/>
</dbReference>
<dbReference type="GO" id="GO:0005886">
    <property type="term" value="C:plasma membrane"/>
    <property type="evidence" value="ECO:0007669"/>
    <property type="project" value="UniProtKB-SubCell"/>
</dbReference>
<evidence type="ECO:0000313" key="9">
    <source>
        <dbReference type="Proteomes" id="UP000184465"/>
    </source>
</evidence>
<feature type="transmembrane region" description="Helical" evidence="7">
    <location>
        <begin position="228"/>
        <end position="250"/>
    </location>
</feature>
<dbReference type="PANTHER" id="PTHR42770:SF15">
    <property type="entry name" value="GLUTAMATE_GAMMA-AMINOBUTYRATE ANTIPORTER-RELATED"/>
    <property type="match status" value="1"/>
</dbReference>
<dbReference type="InterPro" id="IPR002293">
    <property type="entry name" value="AA/rel_permease1"/>
</dbReference>